<dbReference type="InterPro" id="IPR047108">
    <property type="entry name" value="Plk4-like_POLO_box_2_sf"/>
</dbReference>
<dbReference type="PANTHER" id="PTHR24345:SF91">
    <property type="entry name" value="SERINE_THREONINE-PROTEIN KINASE PLK4"/>
    <property type="match status" value="1"/>
</dbReference>
<dbReference type="PROSITE" id="PS00109">
    <property type="entry name" value="PROTEIN_KINASE_TYR"/>
    <property type="match status" value="1"/>
</dbReference>
<organism evidence="11">
    <name type="scientific">Thelazia callipaeda</name>
    <name type="common">Oriental eyeworm</name>
    <name type="synonym">Parasitic nematode</name>
    <dbReference type="NCBI Taxonomy" id="103827"/>
    <lineage>
        <taxon>Eukaryota</taxon>
        <taxon>Metazoa</taxon>
        <taxon>Ecdysozoa</taxon>
        <taxon>Nematoda</taxon>
        <taxon>Chromadorea</taxon>
        <taxon>Rhabditida</taxon>
        <taxon>Spirurina</taxon>
        <taxon>Spiruromorpha</taxon>
        <taxon>Thelazioidea</taxon>
        <taxon>Thelaziidae</taxon>
        <taxon>Thelazia</taxon>
    </lineage>
</organism>
<accession>A0A0N5CXE0</accession>
<evidence type="ECO:0000313" key="10">
    <source>
        <dbReference type="Proteomes" id="UP000276776"/>
    </source>
</evidence>
<dbReference type="SUPFAM" id="SSF56112">
    <property type="entry name" value="Protein kinase-like (PK-like)"/>
    <property type="match status" value="1"/>
</dbReference>
<feature type="domain" description="Protein kinase" evidence="8">
    <location>
        <begin position="8"/>
        <end position="252"/>
    </location>
</feature>
<evidence type="ECO:0000256" key="1">
    <source>
        <dbReference type="ARBA" id="ARBA00022527"/>
    </source>
</evidence>
<feature type="region of interest" description="Disordered" evidence="7">
    <location>
        <begin position="310"/>
        <end position="330"/>
    </location>
</feature>
<keyword evidence="10" id="KW-1185">Reference proteome</keyword>
<dbReference type="Pfam" id="PF00069">
    <property type="entry name" value="Pkinase"/>
    <property type="match status" value="1"/>
</dbReference>
<reference evidence="9 10" key="2">
    <citation type="submission" date="2018-11" db="EMBL/GenBank/DDBJ databases">
        <authorList>
            <consortium name="Pathogen Informatics"/>
        </authorList>
    </citation>
    <scope>NUCLEOTIDE SEQUENCE [LARGE SCALE GENOMIC DNA]</scope>
</reference>
<evidence type="ECO:0000256" key="4">
    <source>
        <dbReference type="ARBA" id="ARBA00022777"/>
    </source>
</evidence>
<feature type="region of interest" description="Disordered" evidence="7">
    <location>
        <begin position="263"/>
        <end position="296"/>
    </location>
</feature>
<keyword evidence="3 6" id="KW-0547">Nucleotide-binding</keyword>
<protein>
    <submittedName>
        <fullName evidence="11">Protein kinase domain-containing protein</fullName>
    </submittedName>
</protein>
<evidence type="ECO:0000256" key="7">
    <source>
        <dbReference type="SAM" id="MobiDB-lite"/>
    </source>
</evidence>
<keyword evidence="5 6" id="KW-0067">ATP-binding</keyword>
<proteinExistence type="predicted"/>
<dbReference type="InterPro" id="IPR008266">
    <property type="entry name" value="Tyr_kinase_AS"/>
</dbReference>
<dbReference type="InterPro" id="IPR011009">
    <property type="entry name" value="Kinase-like_dom_sf"/>
</dbReference>
<dbReference type="GO" id="GO:0005524">
    <property type="term" value="F:ATP binding"/>
    <property type="evidence" value="ECO:0007669"/>
    <property type="project" value="UniProtKB-UniRule"/>
</dbReference>
<feature type="compositionally biased region" description="Basic and acidic residues" evidence="7">
    <location>
        <begin position="264"/>
        <end position="274"/>
    </location>
</feature>
<dbReference type="OrthoDB" id="346907at2759"/>
<dbReference type="PANTHER" id="PTHR24345">
    <property type="entry name" value="SERINE/THREONINE-PROTEIN KINASE PLK"/>
    <property type="match status" value="1"/>
</dbReference>
<evidence type="ECO:0000256" key="3">
    <source>
        <dbReference type="ARBA" id="ARBA00022741"/>
    </source>
</evidence>
<keyword evidence="4" id="KW-0418">Kinase</keyword>
<sequence length="758" mass="86235">MRRLEREYDDLQEIGHGGFGIVFRARCIAKDKPWYDTDVAVKKIDIKRAPSFRVKLELQALSKLIHDNIVKFYDAFQENGAQYIIMEYCKYRSLREYVRTNGKMSDFSAAYVLRQLVSAVKYIHEQNMIHRDLSAGNVLISSVREDKLFIKLADFGLATNFRKGDVAKTMLGTPGYIAPQVYNRHYNQKADVYSLGGILYLMLTGEDPPRNREINPFKDDISLEGATLIQSMMDPHEERRIGLGDISMSDFMRKVDGLSLPMSRSRDLSREKTPYRNSNNTHHSPVARTHSNRPPVNGYKYITNDSAFESGESARPYHGRSSSDRYRNGPPRVMDCRHSNYNNNQCIKIHYRISNVSEPNNVGATVRDIIPHYASPKNIKENLDDNTNKLSSALTWPINVSRLGLSVIVRKTGRFIFNENGTIVYEATVRHRSQSVSRNSNLSDESLIKWIAIIDRAVNGTQVFSTYQPACKCVIPNKDMPLLPCNPTTCRTYSSKEQLLRTKDKVDDIALALYRKILDEVSLAGARVVKIMFKPSSNTTARLMENGDFRVKFQDGRLALLKKNANSISVTSSDKAPEVLSSGAIFFLIDFFLPLYFSGEKRMFECAHTDALLLETFLESVSFQIVKPFPFHFSSSRFCSIIYSLVCVVYPLAERNFFPQSLAGLTNQLPSKNYGSLDHLPKQYRAPLRDRNISSLPKAENGIRMLTEGEYILRGQLENGVQIPTRIISNGLKTPLELRISSTDPRIFVFKEGSEEMR</sequence>
<dbReference type="PROSITE" id="PS50011">
    <property type="entry name" value="PROTEIN_KINASE_DOM"/>
    <property type="match status" value="1"/>
</dbReference>
<evidence type="ECO:0000259" key="8">
    <source>
        <dbReference type="PROSITE" id="PS50011"/>
    </source>
</evidence>
<dbReference type="GO" id="GO:0005634">
    <property type="term" value="C:nucleus"/>
    <property type="evidence" value="ECO:0007669"/>
    <property type="project" value="TreeGrafter"/>
</dbReference>
<evidence type="ECO:0000313" key="9">
    <source>
        <dbReference type="EMBL" id="VDN02253.1"/>
    </source>
</evidence>
<dbReference type="OMA" id="FECAHTD"/>
<name>A0A0N5CXE0_THECL</name>
<gene>
    <name evidence="9" type="ORF">TCLT_LOCUS5050</name>
</gene>
<dbReference type="STRING" id="103827.A0A0N5CXE0"/>
<evidence type="ECO:0000256" key="5">
    <source>
        <dbReference type="ARBA" id="ARBA00022840"/>
    </source>
</evidence>
<dbReference type="Proteomes" id="UP000276776">
    <property type="component" value="Unassembled WGS sequence"/>
</dbReference>
<evidence type="ECO:0000313" key="11">
    <source>
        <dbReference type="WBParaSite" id="TCLT_0000506101-mRNA-1"/>
    </source>
</evidence>
<dbReference type="AlphaFoldDB" id="A0A0N5CXE0"/>
<reference evidence="11" key="1">
    <citation type="submission" date="2017-02" db="UniProtKB">
        <authorList>
            <consortium name="WormBaseParasite"/>
        </authorList>
    </citation>
    <scope>IDENTIFICATION</scope>
</reference>
<dbReference type="Pfam" id="PF18544">
    <property type="entry name" value="Polo_box_3"/>
    <property type="match status" value="1"/>
</dbReference>
<dbReference type="EMBL" id="UYYF01004318">
    <property type="protein sequence ID" value="VDN02253.1"/>
    <property type="molecule type" value="Genomic_DNA"/>
</dbReference>
<dbReference type="InterPro" id="IPR040734">
    <property type="entry name" value="Zyg-1_PB2"/>
</dbReference>
<keyword evidence="1" id="KW-0723">Serine/threonine-protein kinase</keyword>
<keyword evidence="2" id="KW-0808">Transferase</keyword>
<feature type="binding site" evidence="6">
    <location>
        <position position="43"/>
    </location>
    <ligand>
        <name>ATP</name>
        <dbReference type="ChEBI" id="CHEBI:30616"/>
    </ligand>
</feature>
<dbReference type="GO" id="GO:0004674">
    <property type="term" value="F:protein serine/threonine kinase activity"/>
    <property type="evidence" value="ECO:0007669"/>
    <property type="project" value="UniProtKB-KW"/>
</dbReference>
<dbReference type="InterPro" id="IPR000719">
    <property type="entry name" value="Prot_kinase_dom"/>
</dbReference>
<dbReference type="WBParaSite" id="TCLT_0000506101-mRNA-1">
    <property type="protein sequence ID" value="TCLT_0000506101-mRNA-1"/>
    <property type="gene ID" value="TCLT_0000506101"/>
</dbReference>
<dbReference type="InterPro" id="IPR017441">
    <property type="entry name" value="Protein_kinase_ATP_BS"/>
</dbReference>
<evidence type="ECO:0000256" key="6">
    <source>
        <dbReference type="PROSITE-ProRule" id="PRU10141"/>
    </source>
</evidence>
<evidence type="ECO:0000256" key="2">
    <source>
        <dbReference type="ARBA" id="ARBA00022679"/>
    </source>
</evidence>
<dbReference type="Gene3D" id="1.10.510.10">
    <property type="entry name" value="Transferase(Phosphotransferase) domain 1"/>
    <property type="match status" value="1"/>
</dbReference>
<dbReference type="Gene3D" id="3.30.1120.130">
    <property type="match status" value="1"/>
</dbReference>
<dbReference type="PROSITE" id="PS00107">
    <property type="entry name" value="PROTEIN_KINASE_ATP"/>
    <property type="match status" value="1"/>
</dbReference>